<evidence type="ECO:0000313" key="3">
    <source>
        <dbReference type="Proteomes" id="UP000319783"/>
    </source>
</evidence>
<sequence>MESRKDTGFPIKTFGNDKGNVKNQSTSPDTHENLLNVRSTVIAMDIFMMLCKIKPLSAHLCANSRYPA</sequence>
<dbReference type="Proteomes" id="UP000319783">
    <property type="component" value="Unassembled WGS sequence"/>
</dbReference>
<proteinExistence type="predicted"/>
<evidence type="ECO:0000313" key="2">
    <source>
        <dbReference type="EMBL" id="TLD40015.1"/>
    </source>
</evidence>
<evidence type="ECO:0000256" key="1">
    <source>
        <dbReference type="SAM" id="MobiDB-lite"/>
    </source>
</evidence>
<dbReference type="EMBL" id="SULG01000144">
    <property type="protein sequence ID" value="TLD40015.1"/>
    <property type="molecule type" value="Genomic_DNA"/>
</dbReference>
<name>A0A533Q665_9BACT</name>
<feature type="region of interest" description="Disordered" evidence="1">
    <location>
        <begin position="1"/>
        <end position="31"/>
    </location>
</feature>
<accession>A0A533Q665</accession>
<dbReference type="AlphaFoldDB" id="A0A533Q665"/>
<organism evidence="2 3">
    <name type="scientific">Candidatus Jettenia ecosi</name>
    <dbReference type="NCBI Taxonomy" id="2494326"/>
    <lineage>
        <taxon>Bacteria</taxon>
        <taxon>Pseudomonadati</taxon>
        <taxon>Planctomycetota</taxon>
        <taxon>Candidatus Brocadiia</taxon>
        <taxon>Candidatus Brocadiales</taxon>
        <taxon>Candidatus Brocadiaceae</taxon>
        <taxon>Candidatus Jettenia</taxon>
    </lineage>
</organism>
<reference evidence="2 3" key="1">
    <citation type="submission" date="2019-04" db="EMBL/GenBank/DDBJ databases">
        <title>Genome of a novel bacterium Candidatus Jettenia ecosi reconstructed from metagenome of an anammox bioreactor.</title>
        <authorList>
            <person name="Mardanov A.V."/>
            <person name="Beletsky A.V."/>
            <person name="Ravin N.V."/>
            <person name="Botchkova E.A."/>
            <person name="Litti Y.V."/>
            <person name="Nozhevnikova A.N."/>
        </authorList>
    </citation>
    <scope>NUCLEOTIDE SEQUENCE [LARGE SCALE GENOMIC DNA]</scope>
    <source>
        <strain evidence="2">J2</strain>
    </source>
</reference>
<gene>
    <name evidence="2" type="ORF">JETT_3715</name>
</gene>
<protein>
    <submittedName>
        <fullName evidence="2">Uncharacterized protein</fullName>
    </submittedName>
</protein>
<comment type="caution">
    <text evidence="2">The sequence shown here is derived from an EMBL/GenBank/DDBJ whole genome shotgun (WGS) entry which is preliminary data.</text>
</comment>